<dbReference type="AlphaFoldDB" id="A0A150L8E7"/>
<name>A0A150L8E7_9BACI</name>
<evidence type="ECO:0000256" key="2">
    <source>
        <dbReference type="SAM" id="Phobius"/>
    </source>
</evidence>
<feature type="region of interest" description="Disordered" evidence="1">
    <location>
        <begin position="59"/>
        <end position="86"/>
    </location>
</feature>
<comment type="caution">
    <text evidence="3">The sequence shown here is derived from an EMBL/GenBank/DDBJ whole genome shotgun (WGS) entry which is preliminary data.</text>
</comment>
<keyword evidence="2" id="KW-0812">Transmembrane</keyword>
<evidence type="ECO:0000313" key="3">
    <source>
        <dbReference type="EMBL" id="KYD08289.1"/>
    </source>
</evidence>
<reference evidence="3 4" key="1">
    <citation type="submission" date="2016-01" db="EMBL/GenBank/DDBJ databases">
        <title>Draft Genome Sequences of Seven Thermophilic Sporeformers Isolated from Foods.</title>
        <authorList>
            <person name="Berendsen E.M."/>
            <person name="Wells-Bennik M.H."/>
            <person name="Krawcyk A.O."/>
            <person name="De Jong A."/>
            <person name="Holsappel S."/>
            <person name="Eijlander R.T."/>
            <person name="Kuipers O.P."/>
        </authorList>
    </citation>
    <scope>NUCLEOTIDE SEQUENCE [LARGE SCALE GENOMIC DNA]</scope>
    <source>
        <strain evidence="3 4">B4135</strain>
    </source>
</reference>
<dbReference type="STRING" id="301148.B4135_4000"/>
<evidence type="ECO:0000256" key="1">
    <source>
        <dbReference type="SAM" id="MobiDB-lite"/>
    </source>
</evidence>
<evidence type="ECO:0000313" key="4">
    <source>
        <dbReference type="Proteomes" id="UP000075683"/>
    </source>
</evidence>
<dbReference type="RefSeq" id="WP_061570164.1">
    <property type="nucleotide sequence ID" value="NZ_LQYT01000140.1"/>
</dbReference>
<keyword evidence="2" id="KW-1133">Transmembrane helix</keyword>
<gene>
    <name evidence="3" type="ORF">B4135_4000</name>
</gene>
<dbReference type="Proteomes" id="UP000075683">
    <property type="component" value="Unassembled WGS sequence"/>
</dbReference>
<dbReference type="EMBL" id="LQYT01000140">
    <property type="protein sequence ID" value="KYD08289.1"/>
    <property type="molecule type" value="Genomic_DNA"/>
</dbReference>
<accession>A0A150L8E7</accession>
<protein>
    <submittedName>
        <fullName evidence="3">Uncharacterized protein</fullName>
    </submittedName>
</protein>
<proteinExistence type="predicted"/>
<feature type="transmembrane region" description="Helical" evidence="2">
    <location>
        <begin position="6"/>
        <end position="39"/>
    </location>
</feature>
<sequence length="86" mass="9591">MNKWLWYLLVVAATVLLILSFLKGNALLAVLAFLLALFLRRFYDSIPLPKSIRERMEAAEGRSKGAVPPVNSTEKGASSRRAQESE</sequence>
<keyword evidence="2" id="KW-0472">Membrane</keyword>
<organism evidence="3 4">
    <name type="scientific">Caldibacillus debilis</name>
    <dbReference type="NCBI Taxonomy" id="301148"/>
    <lineage>
        <taxon>Bacteria</taxon>
        <taxon>Bacillati</taxon>
        <taxon>Bacillota</taxon>
        <taxon>Bacilli</taxon>
        <taxon>Bacillales</taxon>
        <taxon>Bacillaceae</taxon>
        <taxon>Caldibacillus</taxon>
    </lineage>
</organism>